<dbReference type="InterPro" id="IPR036691">
    <property type="entry name" value="Endo/exonu/phosph_ase_sf"/>
</dbReference>
<dbReference type="InterPro" id="IPR011011">
    <property type="entry name" value="Znf_FYVE_PHD"/>
</dbReference>
<dbReference type="CDD" id="cd01650">
    <property type="entry name" value="RT_nLTR_like"/>
    <property type="match status" value="1"/>
</dbReference>
<dbReference type="SUPFAM" id="SSF57903">
    <property type="entry name" value="FYVE/PHD zinc finger"/>
    <property type="match status" value="1"/>
</dbReference>
<dbReference type="Gene3D" id="3.60.10.10">
    <property type="entry name" value="Endonuclease/exonuclease/phosphatase"/>
    <property type="match status" value="1"/>
</dbReference>
<dbReference type="AlphaFoldDB" id="A0AAU9TN77"/>
<dbReference type="PANTHER" id="PTHR33332">
    <property type="entry name" value="REVERSE TRANSCRIPTASE DOMAIN-CONTAINING PROTEIN"/>
    <property type="match status" value="1"/>
</dbReference>
<proteinExistence type="predicted"/>
<feature type="compositionally biased region" description="Polar residues" evidence="6">
    <location>
        <begin position="62"/>
        <end position="82"/>
    </location>
</feature>
<dbReference type="InterPro" id="IPR019787">
    <property type="entry name" value="Znf_PHD-finger"/>
</dbReference>
<keyword evidence="5" id="KW-0175">Coiled coil</keyword>
<evidence type="ECO:0000256" key="2">
    <source>
        <dbReference type="ARBA" id="ARBA00022771"/>
    </source>
</evidence>
<dbReference type="Gene3D" id="3.30.40.10">
    <property type="entry name" value="Zinc/RING finger domain, C3HC4 (zinc finger)"/>
    <property type="match status" value="1"/>
</dbReference>
<dbReference type="InterPro" id="IPR001965">
    <property type="entry name" value="Znf_PHD"/>
</dbReference>
<evidence type="ECO:0000256" key="5">
    <source>
        <dbReference type="SAM" id="Coils"/>
    </source>
</evidence>
<evidence type="ECO:0000256" key="1">
    <source>
        <dbReference type="ARBA" id="ARBA00022723"/>
    </source>
</evidence>
<evidence type="ECO:0000256" key="6">
    <source>
        <dbReference type="SAM" id="MobiDB-lite"/>
    </source>
</evidence>
<dbReference type="PROSITE" id="PS50878">
    <property type="entry name" value="RT_POL"/>
    <property type="match status" value="1"/>
</dbReference>
<keyword evidence="2 4" id="KW-0863">Zinc-finger</keyword>
<evidence type="ECO:0008006" key="11">
    <source>
        <dbReference type="Google" id="ProtNLM"/>
    </source>
</evidence>
<dbReference type="EMBL" id="CAKOGL010000006">
    <property type="protein sequence ID" value="CAH2087332.1"/>
    <property type="molecule type" value="Genomic_DNA"/>
</dbReference>
<feature type="coiled-coil region" evidence="5">
    <location>
        <begin position="152"/>
        <end position="179"/>
    </location>
</feature>
<keyword evidence="3" id="KW-0862">Zinc</keyword>
<dbReference type="InterPro" id="IPR000477">
    <property type="entry name" value="RT_dom"/>
</dbReference>
<feature type="compositionally biased region" description="Low complexity" evidence="6">
    <location>
        <begin position="90"/>
        <end position="100"/>
    </location>
</feature>
<feature type="domain" description="Reverse transcriptase" evidence="8">
    <location>
        <begin position="793"/>
        <end position="1057"/>
    </location>
</feature>
<sequence length="1167" mass="133981">MKFQCCKSTIEGAAGSVLVCFNCKHYYHIQCLYPSDKKSITPNLKKWVCPECTSKQPKPVKNDNTPIRSSSKLMQSNDNVTLQRGGGGSSAVLSPTSPSSKEATPLSAEMIQKIIADENDKLRNDIKTLVHHAISEEFKSLRVEITTIKDSLSTFKQQLGNLSERMEKVETDIKKCESVSSDICYLKSSFEKLEMEKDKLLSTMNNDPLATTLQNTPHTAYEDLAAELHDRALRSKNIVVVGILEDTNSDVSKMKEQDKQKLQKILHTINPNCPLPLRIYRLGKQISGKSRPIKVCFESESTVKYLLRNKTKIKNEKLRIYSDQTPQQKQYMSALRKLEELTCILKYIPTDVHIVLLTETWLTSEYEAQSIQIPNYTHVFNIRAGGTGGGVSIFIHNNFTFEVTESLYNDRNNYLWIFINKLALNIGLVYRPPDTNVNDFLERFSAYLEQRKRCIVFGDFNINLLCNDSRATEYQNCIKESGYILLNKIDEEHCTRETNTTKTILDHICSNVKEHPFQFCLIESSMSDHKQIYFELKQRIVVPKPKIQYEAVNYASLYSDMSQKNFSNENHLFSNLEQFIQENIKTNKILKTKIQNLPKDDWITQEVINGINIRNEAWVQFKKNPKDDKLKKLFTIEQNKVNKLIKRLRKQYYLNAFENCRRKPKKMWNLISSLSNNKVKNCNVPSKLVINDNTITDCTEICNSFNNFFSTIGSVLVNCIPTHYHNPNTYPFTQYNTSTTLLKKFKPCTSSEVSKIIDNLDNNSSSGIDQINNKTLKCIKDLILVELVACINKCLDEGSFPDSLKIAKVSPIYKSGLKTDPSNYRPISVLPVLSKIFEKILYTRIYQHLNDINFLFKKQYGFRPKSNTLAATIDLVTNIKNAIDKKQVAVGIFIDIKKAFDAVSHPLLLKKLSYLFSDTAYNILKSYLDNRYQIVKIGDSKITHGVPQGSILGPLLFLIYINNISELDLTGDLILYADDTCLFYYGENINEILAKAQKDLDTLEEWFKYNLLTINTSKTAYMIFAAKNKKIDQNFALKINNDILRISVQEKYLGLILDNKLTWKPQIMKIRKKLISLLGCLRNLSKCIPAKIRIVIYNTLVKPHLEYLTEIWGCAAKSNIQPLQRTQNKLIKANKKYIGMLLVMLMSQIRILLIKNIQYVTDAKLIP</sequence>
<gene>
    <name evidence="9" type="ORF">EEDITHA_LOCUS3605</name>
</gene>
<evidence type="ECO:0000313" key="9">
    <source>
        <dbReference type="EMBL" id="CAH2087332.1"/>
    </source>
</evidence>
<evidence type="ECO:0000256" key="4">
    <source>
        <dbReference type="PROSITE-ProRule" id="PRU00146"/>
    </source>
</evidence>
<evidence type="ECO:0000259" key="8">
    <source>
        <dbReference type="PROSITE" id="PS50878"/>
    </source>
</evidence>
<dbReference type="InterPro" id="IPR043502">
    <property type="entry name" value="DNA/RNA_pol_sf"/>
</dbReference>
<dbReference type="SMART" id="SM00249">
    <property type="entry name" value="PHD"/>
    <property type="match status" value="1"/>
</dbReference>
<organism evidence="9 10">
    <name type="scientific">Euphydryas editha</name>
    <name type="common">Edith's checkerspot</name>
    <dbReference type="NCBI Taxonomy" id="104508"/>
    <lineage>
        <taxon>Eukaryota</taxon>
        <taxon>Metazoa</taxon>
        <taxon>Ecdysozoa</taxon>
        <taxon>Arthropoda</taxon>
        <taxon>Hexapoda</taxon>
        <taxon>Insecta</taxon>
        <taxon>Pterygota</taxon>
        <taxon>Neoptera</taxon>
        <taxon>Endopterygota</taxon>
        <taxon>Lepidoptera</taxon>
        <taxon>Glossata</taxon>
        <taxon>Ditrysia</taxon>
        <taxon>Papilionoidea</taxon>
        <taxon>Nymphalidae</taxon>
        <taxon>Nymphalinae</taxon>
        <taxon>Euphydryas</taxon>
    </lineage>
</organism>
<comment type="caution">
    <text evidence="9">The sequence shown here is derived from an EMBL/GenBank/DDBJ whole genome shotgun (WGS) entry which is preliminary data.</text>
</comment>
<dbReference type="SUPFAM" id="SSF56219">
    <property type="entry name" value="DNase I-like"/>
    <property type="match status" value="1"/>
</dbReference>
<dbReference type="PROSITE" id="PS50016">
    <property type="entry name" value="ZF_PHD_2"/>
    <property type="match status" value="1"/>
</dbReference>
<dbReference type="Pfam" id="PF14529">
    <property type="entry name" value="Exo_endo_phos_2"/>
    <property type="match status" value="1"/>
</dbReference>
<dbReference type="Pfam" id="PF00078">
    <property type="entry name" value="RVT_1"/>
    <property type="match status" value="1"/>
</dbReference>
<accession>A0AAU9TN77</accession>
<feature type="region of interest" description="Disordered" evidence="6">
    <location>
        <begin position="57"/>
        <end position="104"/>
    </location>
</feature>
<dbReference type="SUPFAM" id="SSF56672">
    <property type="entry name" value="DNA/RNA polymerases"/>
    <property type="match status" value="1"/>
</dbReference>
<keyword evidence="10" id="KW-1185">Reference proteome</keyword>
<protein>
    <recommendedName>
        <fullName evidence="11">Reverse transcriptase domain-containing protein</fullName>
    </recommendedName>
</protein>
<evidence type="ECO:0000313" key="10">
    <source>
        <dbReference type="Proteomes" id="UP001153954"/>
    </source>
</evidence>
<dbReference type="GO" id="GO:0008270">
    <property type="term" value="F:zinc ion binding"/>
    <property type="evidence" value="ECO:0007669"/>
    <property type="project" value="UniProtKB-KW"/>
</dbReference>
<feature type="domain" description="PHD-type" evidence="7">
    <location>
        <begin position="1"/>
        <end position="55"/>
    </location>
</feature>
<dbReference type="Proteomes" id="UP001153954">
    <property type="component" value="Unassembled WGS sequence"/>
</dbReference>
<name>A0AAU9TN77_EUPED</name>
<evidence type="ECO:0000256" key="3">
    <source>
        <dbReference type="ARBA" id="ARBA00022833"/>
    </source>
</evidence>
<reference evidence="9" key="1">
    <citation type="submission" date="2022-03" db="EMBL/GenBank/DDBJ databases">
        <authorList>
            <person name="Tunstrom K."/>
        </authorList>
    </citation>
    <scope>NUCLEOTIDE SEQUENCE</scope>
</reference>
<dbReference type="Pfam" id="PF00628">
    <property type="entry name" value="PHD"/>
    <property type="match status" value="1"/>
</dbReference>
<dbReference type="InterPro" id="IPR005135">
    <property type="entry name" value="Endo/exonuclease/phosphatase"/>
</dbReference>
<dbReference type="GO" id="GO:0071897">
    <property type="term" value="P:DNA biosynthetic process"/>
    <property type="evidence" value="ECO:0007669"/>
    <property type="project" value="UniProtKB-ARBA"/>
</dbReference>
<dbReference type="InterPro" id="IPR013083">
    <property type="entry name" value="Znf_RING/FYVE/PHD"/>
</dbReference>
<dbReference type="GO" id="GO:0003824">
    <property type="term" value="F:catalytic activity"/>
    <property type="evidence" value="ECO:0007669"/>
    <property type="project" value="InterPro"/>
</dbReference>
<evidence type="ECO:0000259" key="7">
    <source>
        <dbReference type="PROSITE" id="PS50016"/>
    </source>
</evidence>
<keyword evidence="1" id="KW-0479">Metal-binding</keyword>